<comment type="caution">
    <text evidence="3">The sequence shown here is derived from an EMBL/GenBank/DDBJ whole genome shotgun (WGS) entry which is preliminary data.</text>
</comment>
<feature type="region of interest" description="Disordered" evidence="1">
    <location>
        <begin position="29"/>
        <end position="48"/>
    </location>
</feature>
<evidence type="ECO:0000313" key="3">
    <source>
        <dbReference type="EMBL" id="KAJ7727623.1"/>
    </source>
</evidence>
<evidence type="ECO:0000256" key="1">
    <source>
        <dbReference type="SAM" id="MobiDB-lite"/>
    </source>
</evidence>
<keyword evidence="2" id="KW-0472">Membrane</keyword>
<gene>
    <name evidence="3" type="ORF">B0H16DRAFT_1470891</name>
</gene>
<organism evidence="3 4">
    <name type="scientific">Mycena metata</name>
    <dbReference type="NCBI Taxonomy" id="1033252"/>
    <lineage>
        <taxon>Eukaryota</taxon>
        <taxon>Fungi</taxon>
        <taxon>Dikarya</taxon>
        <taxon>Basidiomycota</taxon>
        <taxon>Agaricomycotina</taxon>
        <taxon>Agaricomycetes</taxon>
        <taxon>Agaricomycetidae</taxon>
        <taxon>Agaricales</taxon>
        <taxon>Marasmiineae</taxon>
        <taxon>Mycenaceae</taxon>
        <taxon>Mycena</taxon>
    </lineage>
</organism>
<feature type="transmembrane region" description="Helical" evidence="2">
    <location>
        <begin position="166"/>
        <end position="192"/>
    </location>
</feature>
<sequence length="372" mass="41617">MRLRDPTATREQRELAAEADFEELCLKPLRKAQDKETPSDARTSGLSGGVKAKPDWVALDGLVETTRDLIDKRFGGDAWIVSAMAQRTSVDEKGLASSTKFPGSKLETCLNTVHKEMTDSWNLYDPDDLLQTPEFVTKIRKLAQLVTPPESEVRSSLPNFDQIQTIVGIVVTAGVVAVVPTIVAIGLSLWFVNLLIEGYRNTPETLRCFMGYIVDLSLVMDQIFHITIARAARPLTDKDIDEALENYKNANLGAVHREIRAYAGKATIAQIIAAGPAEVKLNHRHTHARERVKPRPRLVILGTDVENQNQNHLGKIQSALPGQIRPYQGASGRQVFTDIIWFEKTRRDRIQPERPDHTRQTLYLRPDQSVAT</sequence>
<dbReference type="EMBL" id="JARKIB010000178">
    <property type="protein sequence ID" value="KAJ7727623.1"/>
    <property type="molecule type" value="Genomic_DNA"/>
</dbReference>
<dbReference type="Proteomes" id="UP001215598">
    <property type="component" value="Unassembled WGS sequence"/>
</dbReference>
<reference evidence="3" key="1">
    <citation type="submission" date="2023-03" db="EMBL/GenBank/DDBJ databases">
        <title>Massive genome expansion in bonnet fungi (Mycena s.s.) driven by repeated elements and novel gene families across ecological guilds.</title>
        <authorList>
            <consortium name="Lawrence Berkeley National Laboratory"/>
            <person name="Harder C.B."/>
            <person name="Miyauchi S."/>
            <person name="Viragh M."/>
            <person name="Kuo A."/>
            <person name="Thoen E."/>
            <person name="Andreopoulos B."/>
            <person name="Lu D."/>
            <person name="Skrede I."/>
            <person name="Drula E."/>
            <person name="Henrissat B."/>
            <person name="Morin E."/>
            <person name="Kohler A."/>
            <person name="Barry K."/>
            <person name="LaButti K."/>
            <person name="Morin E."/>
            <person name="Salamov A."/>
            <person name="Lipzen A."/>
            <person name="Mereny Z."/>
            <person name="Hegedus B."/>
            <person name="Baldrian P."/>
            <person name="Stursova M."/>
            <person name="Weitz H."/>
            <person name="Taylor A."/>
            <person name="Grigoriev I.V."/>
            <person name="Nagy L.G."/>
            <person name="Martin F."/>
            <person name="Kauserud H."/>
        </authorList>
    </citation>
    <scope>NUCLEOTIDE SEQUENCE</scope>
    <source>
        <strain evidence="3">CBHHK182m</strain>
    </source>
</reference>
<evidence type="ECO:0000256" key="2">
    <source>
        <dbReference type="SAM" id="Phobius"/>
    </source>
</evidence>
<name>A0AAD7HT16_9AGAR</name>
<keyword evidence="2" id="KW-0812">Transmembrane</keyword>
<dbReference type="AlphaFoldDB" id="A0AAD7HT16"/>
<keyword evidence="4" id="KW-1185">Reference proteome</keyword>
<proteinExistence type="predicted"/>
<accession>A0AAD7HT16</accession>
<keyword evidence="2" id="KW-1133">Transmembrane helix</keyword>
<evidence type="ECO:0000313" key="4">
    <source>
        <dbReference type="Proteomes" id="UP001215598"/>
    </source>
</evidence>
<protein>
    <submittedName>
        <fullName evidence="3">Uncharacterized protein</fullName>
    </submittedName>
</protein>